<proteinExistence type="predicted"/>
<accession>A0A8J8FCP8</accession>
<evidence type="ECO:0000313" key="1">
    <source>
        <dbReference type="EMBL" id="NNV54262.1"/>
    </source>
</evidence>
<reference evidence="1" key="1">
    <citation type="submission" date="2019-10" db="EMBL/GenBank/DDBJ databases">
        <title>Draft genome sequence of Panacibacter sp. KCS-6.</title>
        <authorList>
            <person name="Yim K.J."/>
        </authorList>
    </citation>
    <scope>NUCLEOTIDE SEQUENCE</scope>
    <source>
        <strain evidence="1">KCS-6</strain>
    </source>
</reference>
<dbReference type="RefSeq" id="WP_171606191.1">
    <property type="nucleotide sequence ID" value="NZ_WHPF01000002.1"/>
</dbReference>
<dbReference type="AlphaFoldDB" id="A0A8J8FCP8"/>
<dbReference type="EMBL" id="WHPF01000002">
    <property type="protein sequence ID" value="NNV54262.1"/>
    <property type="molecule type" value="Genomic_DNA"/>
</dbReference>
<sequence length="154" mass="18433">MTNNFLETSFNIENGIQIDELKVDSFSENKLPRIFSLKESFVLRRKSDFAQSEKLSNLLFFDKPNKGYEWINDSIWGLFDISIKEYKYIGTVSERNKSDNSYQQIFDVYPRILKPNSWYLIDFKPTKLNKKHHEFLYITDKQEFTFFPLKEVGD</sequence>
<evidence type="ECO:0000313" key="2">
    <source>
        <dbReference type="Proteomes" id="UP000598971"/>
    </source>
</evidence>
<keyword evidence="2" id="KW-1185">Reference proteome</keyword>
<gene>
    <name evidence="1" type="ORF">GD597_02240</name>
</gene>
<comment type="caution">
    <text evidence="1">The sequence shown here is derived from an EMBL/GenBank/DDBJ whole genome shotgun (WGS) entry which is preliminary data.</text>
</comment>
<protein>
    <submittedName>
        <fullName evidence="1">Uncharacterized protein</fullName>
    </submittedName>
</protein>
<dbReference type="Proteomes" id="UP000598971">
    <property type="component" value="Unassembled WGS sequence"/>
</dbReference>
<name>A0A8J8FCP8_9BACT</name>
<organism evidence="1 2">
    <name type="scientific">Limnovirga soli</name>
    <dbReference type="NCBI Taxonomy" id="2656915"/>
    <lineage>
        <taxon>Bacteria</taxon>
        <taxon>Pseudomonadati</taxon>
        <taxon>Bacteroidota</taxon>
        <taxon>Chitinophagia</taxon>
        <taxon>Chitinophagales</taxon>
        <taxon>Chitinophagaceae</taxon>
        <taxon>Limnovirga</taxon>
    </lineage>
</organism>